<dbReference type="KEGG" id="pti:PHATRDRAFT_49299"/>
<keyword evidence="3" id="KW-1185">Reference proteome</keyword>
<sequence>MEKMLFTLALLAWATIAHHRSLQTLNTSLYALNDFLFRESECQWEFYVYSDLCRGFPYRFEIFTAPTNITTIADPTRTCFSEGGESFDFMASGSGISSISSTSAPPVRGYFLGFNFDENVTEASPFYYTINGTNNKEIKYIFCVKLTLTQNISGTVTDINFKQVAIQINVSLDGTLGDSSANAFEVDAGVVSTDTNNDIAFTSSADLCSTFNGNPTQGQAIPICIVSDNHPLARIVSVEDLMFSSGSFTQLILADGSAATGAEGLYGVPDPLNAEHCAVNKCIQYNVMLYAVFATTGANLDITIRGNVVLAIGDGTRMLRAQFEPTRALQDVFRERSFRSKIVLPALSTTESGAVSTLGAKSVAAMFSFAAFVATCWLFDL</sequence>
<gene>
    <name evidence="2" type="ORF">PHATRDRAFT_49299</name>
</gene>
<feature type="chain" id="PRO_5002853132" evidence="1">
    <location>
        <begin position="20"/>
        <end position="381"/>
    </location>
</feature>
<accession>B7GA52</accession>
<feature type="signal peptide" evidence="1">
    <location>
        <begin position="1"/>
        <end position="19"/>
    </location>
</feature>
<evidence type="ECO:0000313" key="2">
    <source>
        <dbReference type="EMBL" id="EEC44556.1"/>
    </source>
</evidence>
<dbReference type="PaxDb" id="2850-Phatr49299"/>
<proteinExistence type="predicted"/>
<dbReference type="AlphaFoldDB" id="B7GA52"/>
<organism evidence="2 3">
    <name type="scientific">Phaeodactylum tricornutum (strain CCAP 1055/1)</name>
    <dbReference type="NCBI Taxonomy" id="556484"/>
    <lineage>
        <taxon>Eukaryota</taxon>
        <taxon>Sar</taxon>
        <taxon>Stramenopiles</taxon>
        <taxon>Ochrophyta</taxon>
        <taxon>Bacillariophyta</taxon>
        <taxon>Bacillariophyceae</taxon>
        <taxon>Bacillariophycidae</taxon>
        <taxon>Naviculales</taxon>
        <taxon>Phaeodactylaceae</taxon>
        <taxon>Phaeodactylum</taxon>
    </lineage>
</organism>
<keyword evidence="1" id="KW-0732">Signal</keyword>
<name>B7GA52_PHATC</name>
<reference evidence="2 3" key="1">
    <citation type="journal article" date="2008" name="Nature">
        <title>The Phaeodactylum genome reveals the evolutionary history of diatom genomes.</title>
        <authorList>
            <person name="Bowler C."/>
            <person name="Allen A.E."/>
            <person name="Badger J.H."/>
            <person name="Grimwood J."/>
            <person name="Jabbari K."/>
            <person name="Kuo A."/>
            <person name="Maheswari U."/>
            <person name="Martens C."/>
            <person name="Maumus F."/>
            <person name="Otillar R.P."/>
            <person name="Rayko E."/>
            <person name="Salamov A."/>
            <person name="Vandepoele K."/>
            <person name="Beszteri B."/>
            <person name="Gruber A."/>
            <person name="Heijde M."/>
            <person name="Katinka M."/>
            <person name="Mock T."/>
            <person name="Valentin K."/>
            <person name="Verret F."/>
            <person name="Berges J.A."/>
            <person name="Brownlee C."/>
            <person name="Cadoret J.P."/>
            <person name="Chiovitti A."/>
            <person name="Choi C.J."/>
            <person name="Coesel S."/>
            <person name="De Martino A."/>
            <person name="Detter J.C."/>
            <person name="Durkin C."/>
            <person name="Falciatore A."/>
            <person name="Fournet J."/>
            <person name="Haruta M."/>
            <person name="Huysman M.J."/>
            <person name="Jenkins B.D."/>
            <person name="Jiroutova K."/>
            <person name="Jorgensen R.E."/>
            <person name="Joubert Y."/>
            <person name="Kaplan A."/>
            <person name="Kroger N."/>
            <person name="Kroth P.G."/>
            <person name="La Roche J."/>
            <person name="Lindquist E."/>
            <person name="Lommer M."/>
            <person name="Martin-Jezequel V."/>
            <person name="Lopez P.J."/>
            <person name="Lucas S."/>
            <person name="Mangogna M."/>
            <person name="McGinnis K."/>
            <person name="Medlin L.K."/>
            <person name="Montsant A."/>
            <person name="Oudot-Le Secq M.P."/>
            <person name="Napoli C."/>
            <person name="Obornik M."/>
            <person name="Parker M.S."/>
            <person name="Petit J.L."/>
            <person name="Porcel B.M."/>
            <person name="Poulsen N."/>
            <person name="Robison M."/>
            <person name="Rychlewski L."/>
            <person name="Rynearson T.A."/>
            <person name="Schmutz J."/>
            <person name="Shapiro H."/>
            <person name="Siaut M."/>
            <person name="Stanley M."/>
            <person name="Sussman M.R."/>
            <person name="Taylor A.R."/>
            <person name="Vardi A."/>
            <person name="von Dassow P."/>
            <person name="Vyverman W."/>
            <person name="Willis A."/>
            <person name="Wyrwicz L.S."/>
            <person name="Rokhsar D.S."/>
            <person name="Weissenbach J."/>
            <person name="Armbrust E.V."/>
            <person name="Green B.R."/>
            <person name="Van de Peer Y."/>
            <person name="Grigoriev I.V."/>
        </authorList>
    </citation>
    <scope>NUCLEOTIDE SEQUENCE [LARGE SCALE GENOMIC DNA]</scope>
    <source>
        <strain evidence="2 3">CCAP 1055/1</strain>
    </source>
</reference>
<protein>
    <submittedName>
        <fullName evidence="2">Uncharacterized protein</fullName>
    </submittedName>
</protein>
<dbReference type="RefSeq" id="XP_002183887.1">
    <property type="nucleotide sequence ID" value="XM_002183851.1"/>
</dbReference>
<dbReference type="GeneID" id="7195473"/>
<dbReference type="HOGENOM" id="CLU_055926_0_0_1"/>
<dbReference type="Proteomes" id="UP000000759">
    <property type="component" value="Chromosome 21"/>
</dbReference>
<reference evidence="3" key="2">
    <citation type="submission" date="2008-08" db="EMBL/GenBank/DDBJ databases">
        <authorList>
            <consortium name="Diatom Consortium"/>
            <person name="Grigoriev I."/>
            <person name="Grimwood J."/>
            <person name="Kuo A."/>
            <person name="Otillar R.P."/>
            <person name="Salamov A."/>
            <person name="Detter J.C."/>
            <person name="Lindquist E."/>
            <person name="Shapiro H."/>
            <person name="Lucas S."/>
            <person name="Glavina del Rio T."/>
            <person name="Pitluck S."/>
            <person name="Rokhsar D."/>
            <person name="Bowler C."/>
        </authorList>
    </citation>
    <scope>GENOME REANNOTATION</scope>
    <source>
        <strain evidence="3">CCAP 1055/1</strain>
    </source>
</reference>
<dbReference type="InParanoid" id="B7GA52"/>
<dbReference type="EMBL" id="CM000623">
    <property type="protein sequence ID" value="EEC44556.1"/>
    <property type="molecule type" value="Genomic_DNA"/>
</dbReference>
<evidence type="ECO:0000256" key="1">
    <source>
        <dbReference type="SAM" id="SignalP"/>
    </source>
</evidence>
<evidence type="ECO:0000313" key="3">
    <source>
        <dbReference type="Proteomes" id="UP000000759"/>
    </source>
</evidence>